<feature type="transmembrane region" description="Helical" evidence="1">
    <location>
        <begin position="279"/>
        <end position="301"/>
    </location>
</feature>
<feature type="transmembrane region" description="Helical" evidence="1">
    <location>
        <begin position="46"/>
        <end position="69"/>
    </location>
</feature>
<dbReference type="AlphaFoldDB" id="A0A4Q7LX20"/>
<gene>
    <name evidence="2" type="ORF">EV141_0449</name>
</gene>
<feature type="transmembrane region" description="Helical" evidence="1">
    <location>
        <begin position="343"/>
        <end position="367"/>
    </location>
</feature>
<dbReference type="RefSeq" id="WP_130484338.1">
    <property type="nucleotide sequence ID" value="NZ_SGWW01000001.1"/>
</dbReference>
<keyword evidence="1" id="KW-0472">Membrane</keyword>
<feature type="transmembrane region" description="Helical" evidence="1">
    <location>
        <begin position="243"/>
        <end position="267"/>
    </location>
</feature>
<sequence>MSSLSTRAALSSTWATHWLLWLAFFPLTTMLVVYREIPLGPPTVVWSLGSAVVQHLAVGVIVIGGGLLLRRNRYVLPLWIITTLWMLTALVRAAVGFAISDSFYASTSSFVIDSVVWIALSVFWVPVTVFAIAQFEQRRMLITARDIAADDLERERAAASESTQQLQARLLATVTAQLSPVLRDLEESLNTARRRLGGGAAAEIGMRISRLHDETADLVSGVDDDEGVTDSPEPATRATFRRAFAITAAPPARSATFVGLAALVAVVPDTARVLGIDAALSAGLAIIVAGTLLAIVPSTLSRLTIPGMTYLKAMIIGQSFAIAAATGVLLALGSATLASTSGWGLIVITAVAIIAAHTTYTAAFIVADANRIDDAALSRLVAEASELAARRAERSRAAREQMAQLMHGPIQGRLAACVMALNFHADIAGSDPARADAMLSSVMDHLHAVAVDLQRLGEQADIATDSP</sequence>
<reference evidence="2 3" key="1">
    <citation type="journal article" date="2015" name="Stand. Genomic Sci.">
        <title>Genomic Encyclopedia of Bacterial and Archaeal Type Strains, Phase III: the genomes of soil and plant-associated and newly described type strains.</title>
        <authorList>
            <person name="Whitman W.B."/>
            <person name="Woyke T."/>
            <person name="Klenk H.P."/>
            <person name="Zhou Y."/>
            <person name="Lilburn T.G."/>
            <person name="Beck B.J."/>
            <person name="De Vos P."/>
            <person name="Vandamme P."/>
            <person name="Eisen J.A."/>
            <person name="Garrity G."/>
            <person name="Hugenholtz P."/>
            <person name="Kyrpides N.C."/>
        </authorList>
    </citation>
    <scope>NUCLEOTIDE SEQUENCE [LARGE SCALE GENOMIC DNA]</scope>
    <source>
        <strain evidence="2 3">CV2</strain>
    </source>
</reference>
<accession>A0A4Q7LX20</accession>
<comment type="caution">
    <text evidence="2">The sequence shown here is derived from an EMBL/GenBank/DDBJ whole genome shotgun (WGS) entry which is preliminary data.</text>
</comment>
<proteinExistence type="predicted"/>
<organism evidence="2 3">
    <name type="scientific">Microcella putealis</name>
    <dbReference type="NCBI Taxonomy" id="337005"/>
    <lineage>
        <taxon>Bacteria</taxon>
        <taxon>Bacillati</taxon>
        <taxon>Actinomycetota</taxon>
        <taxon>Actinomycetes</taxon>
        <taxon>Micrococcales</taxon>
        <taxon>Microbacteriaceae</taxon>
        <taxon>Microcella</taxon>
    </lineage>
</organism>
<keyword evidence="3" id="KW-1185">Reference proteome</keyword>
<protein>
    <submittedName>
        <fullName evidence="2">Uncharacterized protein</fullName>
    </submittedName>
</protein>
<evidence type="ECO:0000313" key="2">
    <source>
        <dbReference type="EMBL" id="RZS59231.1"/>
    </source>
</evidence>
<feature type="transmembrane region" description="Helical" evidence="1">
    <location>
        <begin position="12"/>
        <end position="34"/>
    </location>
</feature>
<keyword evidence="1" id="KW-0812">Transmembrane</keyword>
<evidence type="ECO:0000313" key="3">
    <source>
        <dbReference type="Proteomes" id="UP000293519"/>
    </source>
</evidence>
<name>A0A4Q7LX20_9MICO</name>
<keyword evidence="1" id="KW-1133">Transmembrane helix</keyword>
<dbReference type="OrthoDB" id="5096242at2"/>
<feature type="transmembrane region" description="Helical" evidence="1">
    <location>
        <begin position="76"/>
        <end position="95"/>
    </location>
</feature>
<dbReference type="Proteomes" id="UP000293519">
    <property type="component" value="Unassembled WGS sequence"/>
</dbReference>
<dbReference type="EMBL" id="SGWW01000001">
    <property type="protein sequence ID" value="RZS59231.1"/>
    <property type="molecule type" value="Genomic_DNA"/>
</dbReference>
<evidence type="ECO:0000256" key="1">
    <source>
        <dbReference type="SAM" id="Phobius"/>
    </source>
</evidence>
<feature type="transmembrane region" description="Helical" evidence="1">
    <location>
        <begin position="313"/>
        <end position="337"/>
    </location>
</feature>
<feature type="transmembrane region" description="Helical" evidence="1">
    <location>
        <begin position="115"/>
        <end position="135"/>
    </location>
</feature>